<dbReference type="PANTHER" id="PTHR37069">
    <property type="entry name" value="DDE_TNP_1_7 DOMAIN-CONTAINING PROTEIN"/>
    <property type="match status" value="1"/>
</dbReference>
<evidence type="ECO:0000313" key="2">
    <source>
        <dbReference type="EMBL" id="GMF54301.1"/>
    </source>
</evidence>
<gene>
    <name evidence="2" type="ORF">Pfra01_002263000</name>
</gene>
<feature type="region of interest" description="Disordered" evidence="1">
    <location>
        <begin position="91"/>
        <end position="225"/>
    </location>
</feature>
<dbReference type="EMBL" id="BSXT01003474">
    <property type="protein sequence ID" value="GMF54301.1"/>
    <property type="molecule type" value="Genomic_DNA"/>
</dbReference>
<comment type="caution">
    <text evidence="2">The sequence shown here is derived from an EMBL/GenBank/DDBJ whole genome shotgun (WGS) entry which is preliminary data.</text>
</comment>
<proteinExistence type="predicted"/>
<dbReference type="OrthoDB" id="128289at2759"/>
<keyword evidence="3" id="KW-1185">Reference proteome</keyword>
<dbReference type="Proteomes" id="UP001165121">
    <property type="component" value="Unassembled WGS sequence"/>
</dbReference>
<name>A0A9W6Y7Q2_9STRA</name>
<dbReference type="AlphaFoldDB" id="A0A9W6Y7Q2"/>
<protein>
    <submittedName>
        <fullName evidence="2">Unnamed protein product</fullName>
    </submittedName>
</protein>
<sequence>MFVFEKSFQQIWRELTKKGWTYKKSTGLSNDQRYIPPGGSVKGTEGVDFFVGKCAAFAMISTAANFIFRPGVESLMKLCRRRGWLSLVTAPSPPALPSNATTASAAATASSNTRSSSTAPATPASAEAAPTPPVTAASPHAIMAQEKSPAHPRAAAKATPGGQRPPFAKMTLAPGKSTAPWAPRAGSVSASAPTSTAHEHRTSAKGKWKAPASSSMTKRRRSGKPAFLLSLVVT</sequence>
<dbReference type="PANTHER" id="PTHR37069:SF2">
    <property type="entry name" value="PIGGYBAC TRANSPOSABLE ELEMENT-DERIVED PROTEIN DOMAIN-CONTAINING PROTEIN"/>
    <property type="match status" value="1"/>
</dbReference>
<evidence type="ECO:0000313" key="3">
    <source>
        <dbReference type="Proteomes" id="UP001165121"/>
    </source>
</evidence>
<accession>A0A9W6Y7Q2</accession>
<feature type="compositionally biased region" description="Low complexity" evidence="1">
    <location>
        <begin position="97"/>
        <end position="141"/>
    </location>
</feature>
<evidence type="ECO:0000256" key="1">
    <source>
        <dbReference type="SAM" id="MobiDB-lite"/>
    </source>
</evidence>
<reference evidence="2" key="1">
    <citation type="submission" date="2023-04" db="EMBL/GenBank/DDBJ databases">
        <title>Phytophthora fragariaefolia NBRC 109709.</title>
        <authorList>
            <person name="Ichikawa N."/>
            <person name="Sato H."/>
            <person name="Tonouchi N."/>
        </authorList>
    </citation>
    <scope>NUCLEOTIDE SEQUENCE</scope>
    <source>
        <strain evidence="2">NBRC 109709</strain>
    </source>
</reference>
<organism evidence="2 3">
    <name type="scientific">Phytophthora fragariaefolia</name>
    <dbReference type="NCBI Taxonomy" id="1490495"/>
    <lineage>
        <taxon>Eukaryota</taxon>
        <taxon>Sar</taxon>
        <taxon>Stramenopiles</taxon>
        <taxon>Oomycota</taxon>
        <taxon>Peronosporomycetes</taxon>
        <taxon>Peronosporales</taxon>
        <taxon>Peronosporaceae</taxon>
        <taxon>Phytophthora</taxon>
    </lineage>
</organism>